<gene>
    <name evidence="1" type="ORF">BQ8794_320101</name>
</gene>
<dbReference type="EMBL" id="FTPD01000026">
    <property type="protein sequence ID" value="SIT57279.1"/>
    <property type="molecule type" value="Genomic_DNA"/>
</dbReference>
<sequence>MTCKMETLLAYAAISCVIATGSAAQGLRDVGWTDTYFNSYRSAFRAPGAAAAEPGAGPSEPSTSIVWLLPVLGILGTGENAPGATAGPIPTLKNRVPDWPACTTEKPQIKTVPETVEQAAGLIPGSWYVRTINFGCIKLVLEGNRNEPDPAAAPAGQVQESGTTELNFHDENAGTAIDPEGNLLNQVGPTGAPAVKDKGTPVLTVTLGNLPYSLTVDCVTPESRTFCNSESGLRALGKQLVVIAGDPTK</sequence>
<name>A0A1R3VBM8_9HYPH</name>
<accession>A0A1R3VBM8</accession>
<dbReference type="AlphaFoldDB" id="A0A1R3VBM8"/>
<evidence type="ECO:0000313" key="2">
    <source>
        <dbReference type="Proteomes" id="UP000188388"/>
    </source>
</evidence>
<dbReference type="Proteomes" id="UP000188388">
    <property type="component" value="Unassembled WGS sequence"/>
</dbReference>
<keyword evidence="2" id="KW-1185">Reference proteome</keyword>
<reference evidence="2" key="1">
    <citation type="submission" date="2017-01" db="EMBL/GenBank/DDBJ databases">
        <authorList>
            <person name="Brunel B."/>
        </authorList>
    </citation>
    <scope>NUCLEOTIDE SEQUENCE [LARGE SCALE GENOMIC DNA]</scope>
</reference>
<evidence type="ECO:0000313" key="1">
    <source>
        <dbReference type="EMBL" id="SIT57279.1"/>
    </source>
</evidence>
<proteinExistence type="predicted"/>
<organism evidence="1 2">
    <name type="scientific">Mesorhizobium prunaredense</name>
    <dbReference type="NCBI Taxonomy" id="1631249"/>
    <lineage>
        <taxon>Bacteria</taxon>
        <taxon>Pseudomonadati</taxon>
        <taxon>Pseudomonadota</taxon>
        <taxon>Alphaproteobacteria</taxon>
        <taxon>Hyphomicrobiales</taxon>
        <taxon>Phyllobacteriaceae</taxon>
        <taxon>Mesorhizobium</taxon>
    </lineage>
</organism>
<dbReference type="STRING" id="1631249.BQ8794_320101"/>
<protein>
    <submittedName>
        <fullName evidence="1">Uncharacterized protein</fullName>
    </submittedName>
</protein>